<keyword evidence="5" id="KW-0067">ATP-binding</keyword>
<name>A0A2G9H2D2_9LAMI</name>
<organism evidence="7 8">
    <name type="scientific">Handroanthus impetiginosus</name>
    <dbReference type="NCBI Taxonomy" id="429701"/>
    <lineage>
        <taxon>Eukaryota</taxon>
        <taxon>Viridiplantae</taxon>
        <taxon>Streptophyta</taxon>
        <taxon>Embryophyta</taxon>
        <taxon>Tracheophyta</taxon>
        <taxon>Spermatophyta</taxon>
        <taxon>Magnoliopsida</taxon>
        <taxon>eudicotyledons</taxon>
        <taxon>Gunneridae</taxon>
        <taxon>Pentapetalae</taxon>
        <taxon>asterids</taxon>
        <taxon>lamiids</taxon>
        <taxon>Lamiales</taxon>
        <taxon>Bignoniaceae</taxon>
        <taxon>Crescentiina</taxon>
        <taxon>Tabebuia alliance</taxon>
        <taxon>Handroanthus</taxon>
    </lineage>
</organism>
<dbReference type="InterPro" id="IPR011009">
    <property type="entry name" value="Kinase-like_dom_sf"/>
</dbReference>
<keyword evidence="8" id="KW-1185">Reference proteome</keyword>
<dbReference type="Proteomes" id="UP000231279">
    <property type="component" value="Unassembled WGS sequence"/>
</dbReference>
<dbReference type="GO" id="GO:0005952">
    <property type="term" value="C:cAMP-dependent protein kinase complex"/>
    <property type="evidence" value="ECO:0007669"/>
    <property type="project" value="TreeGrafter"/>
</dbReference>
<evidence type="ECO:0000259" key="6">
    <source>
        <dbReference type="PROSITE" id="PS50011"/>
    </source>
</evidence>
<dbReference type="GO" id="GO:0005524">
    <property type="term" value="F:ATP binding"/>
    <property type="evidence" value="ECO:0007669"/>
    <property type="project" value="UniProtKB-KW"/>
</dbReference>
<evidence type="ECO:0000313" key="7">
    <source>
        <dbReference type="EMBL" id="PIN11682.1"/>
    </source>
</evidence>
<dbReference type="PANTHER" id="PTHR24353:SF127">
    <property type="entry name" value="PROTEIN PHOSPHATASE 2C AND CYCLIC NUCLEOTIDE-BINDING_KINASE DOMAIN-CONTAINING PROTEIN"/>
    <property type="match status" value="1"/>
</dbReference>
<comment type="caution">
    <text evidence="7">The sequence shown here is derived from an EMBL/GenBank/DDBJ whole genome shotgun (WGS) entry which is preliminary data.</text>
</comment>
<dbReference type="STRING" id="429701.A0A2G9H2D2"/>
<evidence type="ECO:0000256" key="5">
    <source>
        <dbReference type="ARBA" id="ARBA00022840"/>
    </source>
</evidence>
<dbReference type="SMART" id="SM00220">
    <property type="entry name" value="S_TKc"/>
    <property type="match status" value="1"/>
</dbReference>
<dbReference type="Pfam" id="PF00069">
    <property type="entry name" value="Pkinase"/>
    <property type="match status" value="1"/>
</dbReference>
<dbReference type="AlphaFoldDB" id="A0A2G9H2D2"/>
<evidence type="ECO:0000256" key="1">
    <source>
        <dbReference type="ARBA" id="ARBA00022527"/>
    </source>
</evidence>
<reference evidence="8" key="1">
    <citation type="journal article" date="2018" name="Gigascience">
        <title>Genome assembly of the Pink Ipe (Handroanthus impetiginosus, Bignoniaceae), a highly valued, ecologically keystone Neotropical timber forest tree.</title>
        <authorList>
            <person name="Silva-Junior O.B."/>
            <person name="Grattapaglia D."/>
            <person name="Novaes E."/>
            <person name="Collevatti R.G."/>
        </authorList>
    </citation>
    <scope>NUCLEOTIDE SEQUENCE [LARGE SCALE GENOMIC DNA]</scope>
    <source>
        <strain evidence="8">cv. UFG-1</strain>
    </source>
</reference>
<keyword evidence="3" id="KW-0547">Nucleotide-binding</keyword>
<evidence type="ECO:0000256" key="3">
    <source>
        <dbReference type="ARBA" id="ARBA00022741"/>
    </source>
</evidence>
<dbReference type="EC" id="2.7.11.11" evidence="7"/>
<dbReference type="InterPro" id="IPR000719">
    <property type="entry name" value="Prot_kinase_dom"/>
</dbReference>
<dbReference type="PROSITE" id="PS50011">
    <property type="entry name" value="PROTEIN_KINASE_DOM"/>
    <property type="match status" value="1"/>
</dbReference>
<sequence length="228" mass="25666">MESIIHSPLDETSARFCAASVVIAVEGLHKNDILYRGVSPDVLVFDQTGYIQLVDFRFGKKLSGDCHERTYTICGMADSLAPEIIQGKGHGFLADWWALGALIYFLLQGEMPFGSWRESELTFARIVKGQLTLPQNFSMETVDLITKLLEVDESARLGSLGIDSIKTHPWFNGIDWKGLAERTVPVPQDITSRIKLYLESRPDDVVASTFSPPQQLEDLNTPEWLEYW</sequence>
<evidence type="ECO:0000313" key="8">
    <source>
        <dbReference type="Proteomes" id="UP000231279"/>
    </source>
</evidence>
<keyword evidence="1" id="KW-0723">Serine/threonine-protein kinase</keyword>
<proteinExistence type="predicted"/>
<keyword evidence="2 7" id="KW-0808">Transferase</keyword>
<dbReference type="OrthoDB" id="10264738at2759"/>
<feature type="domain" description="Protein kinase" evidence="6">
    <location>
        <begin position="1"/>
        <end position="171"/>
    </location>
</feature>
<accession>A0A2G9H2D2</accession>
<dbReference type="Gene3D" id="1.10.510.10">
    <property type="entry name" value="Transferase(Phosphotransferase) domain 1"/>
    <property type="match status" value="1"/>
</dbReference>
<gene>
    <name evidence="7" type="ORF">CDL12_15712</name>
</gene>
<dbReference type="PANTHER" id="PTHR24353">
    <property type="entry name" value="CYCLIC NUCLEOTIDE-DEPENDENT PROTEIN KINASE"/>
    <property type="match status" value="1"/>
</dbReference>
<evidence type="ECO:0000256" key="4">
    <source>
        <dbReference type="ARBA" id="ARBA00022777"/>
    </source>
</evidence>
<dbReference type="SUPFAM" id="SSF56112">
    <property type="entry name" value="Protein kinase-like (PK-like)"/>
    <property type="match status" value="1"/>
</dbReference>
<keyword evidence="4 7" id="KW-0418">Kinase</keyword>
<protein>
    <submittedName>
        <fullName evidence="7">cAMP-dependent protein kinase</fullName>
        <ecNumber evidence="7">2.7.11.11</ecNumber>
    </submittedName>
</protein>
<dbReference type="GO" id="GO:0004691">
    <property type="term" value="F:cAMP-dependent protein kinase activity"/>
    <property type="evidence" value="ECO:0007669"/>
    <property type="project" value="UniProtKB-EC"/>
</dbReference>
<evidence type="ECO:0000256" key="2">
    <source>
        <dbReference type="ARBA" id="ARBA00022679"/>
    </source>
</evidence>
<dbReference type="EMBL" id="NKXS01002895">
    <property type="protein sequence ID" value="PIN11682.1"/>
    <property type="molecule type" value="Genomic_DNA"/>
</dbReference>